<feature type="domain" description="RDD" evidence="7">
    <location>
        <begin position="3"/>
        <end position="138"/>
    </location>
</feature>
<name>A0A975GAL9_9THEO</name>
<gene>
    <name evidence="8" type="ORF">ACETAC_01460</name>
</gene>
<evidence type="ECO:0000256" key="1">
    <source>
        <dbReference type="ARBA" id="ARBA00004651"/>
    </source>
</evidence>
<dbReference type="PANTHER" id="PTHR36115:SF4">
    <property type="entry name" value="MEMBRANE PROTEIN"/>
    <property type="match status" value="1"/>
</dbReference>
<dbReference type="KEGG" id="aaut:ACETAC_01460"/>
<keyword evidence="4 6" id="KW-1133">Transmembrane helix</keyword>
<dbReference type="InterPro" id="IPR051791">
    <property type="entry name" value="Pra-immunoreactive"/>
</dbReference>
<dbReference type="AlphaFoldDB" id="A0A975GAL9"/>
<dbReference type="GO" id="GO:0005886">
    <property type="term" value="C:plasma membrane"/>
    <property type="evidence" value="ECO:0007669"/>
    <property type="project" value="UniProtKB-SubCell"/>
</dbReference>
<dbReference type="PANTHER" id="PTHR36115">
    <property type="entry name" value="PROLINE-RICH ANTIGEN HOMOLOG-RELATED"/>
    <property type="match status" value="1"/>
</dbReference>
<dbReference type="Pfam" id="PF06271">
    <property type="entry name" value="RDD"/>
    <property type="match status" value="1"/>
</dbReference>
<sequence>MEYAGFWRRFVAFIIDYIIVLIPLKIIQAVFFPINNLPSNDQMLATGAIFHSIAMINIIGTIINWLYFALMESSNKQATLGKMVMGIYVTDLEGNRIGFARATGRYFAKLISALILCIGFMMAGWTKKKQALHDMIAGTLVLRK</sequence>
<evidence type="ECO:0000313" key="9">
    <source>
        <dbReference type="Proteomes" id="UP000671913"/>
    </source>
</evidence>
<evidence type="ECO:0000259" key="7">
    <source>
        <dbReference type="Pfam" id="PF06271"/>
    </source>
</evidence>
<evidence type="ECO:0000256" key="4">
    <source>
        <dbReference type="ARBA" id="ARBA00022989"/>
    </source>
</evidence>
<keyword evidence="9" id="KW-1185">Reference proteome</keyword>
<evidence type="ECO:0000256" key="3">
    <source>
        <dbReference type="ARBA" id="ARBA00022692"/>
    </source>
</evidence>
<comment type="subcellular location">
    <subcellularLocation>
        <location evidence="1">Cell membrane</location>
        <topology evidence="1">Multi-pass membrane protein</topology>
    </subcellularLocation>
</comment>
<evidence type="ECO:0000256" key="6">
    <source>
        <dbReference type="SAM" id="Phobius"/>
    </source>
</evidence>
<keyword evidence="2" id="KW-1003">Cell membrane</keyword>
<evidence type="ECO:0000313" key="8">
    <source>
        <dbReference type="EMBL" id="QSZ27609.1"/>
    </source>
</evidence>
<keyword evidence="3 6" id="KW-0812">Transmembrane</keyword>
<keyword evidence="5 6" id="KW-0472">Membrane</keyword>
<dbReference type="EMBL" id="CP060096">
    <property type="protein sequence ID" value="QSZ27609.1"/>
    <property type="molecule type" value="Genomic_DNA"/>
</dbReference>
<proteinExistence type="predicted"/>
<feature type="transmembrane region" description="Helical" evidence="6">
    <location>
        <begin position="106"/>
        <end position="125"/>
    </location>
</feature>
<accession>A0A975GAL9</accession>
<protein>
    <submittedName>
        <fullName evidence="8">RDD family protein</fullName>
    </submittedName>
</protein>
<reference evidence="8" key="1">
    <citation type="submission" date="2020-08" db="EMBL/GenBank/DDBJ databases">
        <title>Genomic insights into the carbon and energy metabolism of the first obligate autotrophic acetogenic bacterium Aceticella autotrophica gen. nov., sp. nov.</title>
        <authorList>
            <person name="Toshchakov S.V."/>
            <person name="Elcheninov A.G."/>
            <person name="Kublanov I.V."/>
            <person name="Frolov E.N."/>
            <person name="Lebedinsky A.V."/>
        </authorList>
    </citation>
    <scope>NUCLEOTIDE SEQUENCE</scope>
    <source>
        <strain evidence="8">3443-3Ac</strain>
    </source>
</reference>
<evidence type="ECO:0000256" key="2">
    <source>
        <dbReference type="ARBA" id="ARBA00022475"/>
    </source>
</evidence>
<dbReference type="Proteomes" id="UP000671913">
    <property type="component" value="Chromosome"/>
</dbReference>
<dbReference type="RefSeq" id="WP_284680313.1">
    <property type="nucleotide sequence ID" value="NZ_CP060096.1"/>
</dbReference>
<feature type="transmembrane region" description="Helical" evidence="6">
    <location>
        <begin position="12"/>
        <end position="32"/>
    </location>
</feature>
<feature type="transmembrane region" description="Helical" evidence="6">
    <location>
        <begin position="44"/>
        <end position="67"/>
    </location>
</feature>
<dbReference type="InterPro" id="IPR010432">
    <property type="entry name" value="RDD"/>
</dbReference>
<organism evidence="8 9">
    <name type="scientific">Aceticella autotrophica</name>
    <dbReference type="NCBI Taxonomy" id="2755338"/>
    <lineage>
        <taxon>Bacteria</taxon>
        <taxon>Bacillati</taxon>
        <taxon>Bacillota</taxon>
        <taxon>Clostridia</taxon>
        <taxon>Thermoanaerobacterales</taxon>
        <taxon>Thermoanaerobacteraceae</taxon>
        <taxon>Aceticella</taxon>
    </lineage>
</organism>
<evidence type="ECO:0000256" key="5">
    <source>
        <dbReference type="ARBA" id="ARBA00023136"/>
    </source>
</evidence>